<keyword evidence="3" id="KW-1185">Reference proteome</keyword>
<evidence type="ECO:0000256" key="1">
    <source>
        <dbReference type="SAM" id="SignalP"/>
    </source>
</evidence>
<name>A0A099JMG8_9MICO</name>
<proteinExistence type="predicted"/>
<dbReference type="eggNOG" id="COG0823">
    <property type="taxonomic scope" value="Bacteria"/>
</dbReference>
<dbReference type="Proteomes" id="UP000029864">
    <property type="component" value="Unassembled WGS sequence"/>
</dbReference>
<dbReference type="InterPro" id="IPR011042">
    <property type="entry name" value="6-blade_b-propeller_TolB-like"/>
</dbReference>
<evidence type="ECO:0000313" key="2">
    <source>
        <dbReference type="EMBL" id="KGJ79335.1"/>
    </source>
</evidence>
<dbReference type="Gene3D" id="2.120.10.30">
    <property type="entry name" value="TolB, C-terminal domain"/>
    <property type="match status" value="1"/>
</dbReference>
<dbReference type="AlphaFoldDB" id="A0A099JMG8"/>
<protein>
    <recommendedName>
        <fullName evidence="4">TolB-like translocation protein</fullName>
    </recommendedName>
</protein>
<evidence type="ECO:0008006" key="4">
    <source>
        <dbReference type="Google" id="ProtNLM"/>
    </source>
</evidence>
<evidence type="ECO:0000313" key="3">
    <source>
        <dbReference type="Proteomes" id="UP000029864"/>
    </source>
</evidence>
<feature type="chain" id="PRO_5039608866" description="TolB-like translocation protein" evidence="1">
    <location>
        <begin position="25"/>
        <end position="337"/>
    </location>
</feature>
<dbReference type="EMBL" id="JPXF01000015">
    <property type="protein sequence ID" value="KGJ79335.1"/>
    <property type="molecule type" value="Genomic_DNA"/>
</dbReference>
<keyword evidence="1" id="KW-0732">Signal</keyword>
<sequence>MRRVSTVLIGVVALTALGSAFAYAGWSSTAVRTGPAALAEAPVGTRTIPIEGSRIVFRHTELGSDYGLIAAVPWADSGGPRKLSDVSCERVYAADASEICLRLNRNDHTTFTADLLDQAGQLVRSWPLPGVPSRARINADGTLVAFSAFITAEAYATVGFSIATVIAEIGGPESVNLETFALSVGGVAVTAADRNLWGVTFTSDPNVFYATAASEGQTWLVRGNRAAATLTAISEGAECPSVSPDGTRIAYKKNMSGTTAPLWNIAVLDLATNEETLLPDARNIDDQVEWLDNSTILYGIVRADSIGDSDIWSAPVDGSADARLEIEHGWSPSVVRE</sequence>
<feature type="signal peptide" evidence="1">
    <location>
        <begin position="1"/>
        <end position="24"/>
    </location>
</feature>
<comment type="caution">
    <text evidence="2">The sequence shown here is derived from an EMBL/GenBank/DDBJ whole genome shotgun (WGS) entry which is preliminary data.</text>
</comment>
<dbReference type="STRING" id="1001240.GY21_05395"/>
<organism evidence="2 3">
    <name type="scientific">Cryobacterium roopkundense</name>
    <dbReference type="NCBI Taxonomy" id="1001240"/>
    <lineage>
        <taxon>Bacteria</taxon>
        <taxon>Bacillati</taxon>
        <taxon>Actinomycetota</taxon>
        <taxon>Actinomycetes</taxon>
        <taxon>Micrococcales</taxon>
        <taxon>Microbacteriaceae</taxon>
        <taxon>Cryobacterium</taxon>
    </lineage>
</organism>
<dbReference type="SUPFAM" id="SSF82171">
    <property type="entry name" value="DPP6 N-terminal domain-like"/>
    <property type="match status" value="1"/>
</dbReference>
<reference evidence="2 3" key="1">
    <citation type="submission" date="2014-08" db="EMBL/GenBank/DDBJ databases">
        <authorList>
            <person name="Sisinthy S."/>
        </authorList>
    </citation>
    <scope>NUCLEOTIDE SEQUENCE [LARGE SCALE GENOMIC DNA]</scope>
    <source>
        <strain evidence="2 3">RuG17</strain>
    </source>
</reference>
<accession>A0A099JMG8</accession>
<gene>
    <name evidence="2" type="ORF">GY21_05395</name>
</gene>